<comment type="caution">
    <text evidence="3">The sequence shown here is derived from an EMBL/GenBank/DDBJ whole genome shotgun (WGS) entry which is preliminary data.</text>
</comment>
<evidence type="ECO:0000313" key="3">
    <source>
        <dbReference type="EMBL" id="KAG2107661.1"/>
    </source>
</evidence>
<name>A0A9P7JTP6_9AGAM</name>
<accession>A0A9P7JTP6</accession>
<dbReference type="OrthoDB" id="2672033at2759"/>
<feature type="region of interest" description="Disordered" evidence="2">
    <location>
        <begin position="26"/>
        <end position="45"/>
    </location>
</feature>
<dbReference type="GeneID" id="64703823"/>
<dbReference type="AlphaFoldDB" id="A0A9P7JTP6"/>
<protein>
    <submittedName>
        <fullName evidence="3">Uncharacterized protein</fullName>
    </submittedName>
</protein>
<keyword evidence="4" id="KW-1185">Reference proteome</keyword>
<feature type="coiled-coil region" evidence="1">
    <location>
        <begin position="133"/>
        <end position="160"/>
    </location>
</feature>
<evidence type="ECO:0000256" key="2">
    <source>
        <dbReference type="SAM" id="MobiDB-lite"/>
    </source>
</evidence>
<dbReference type="EMBL" id="JABBWM010000030">
    <property type="protein sequence ID" value="KAG2107661.1"/>
    <property type="molecule type" value="Genomic_DNA"/>
</dbReference>
<organism evidence="3 4">
    <name type="scientific">Suillus discolor</name>
    <dbReference type="NCBI Taxonomy" id="1912936"/>
    <lineage>
        <taxon>Eukaryota</taxon>
        <taxon>Fungi</taxon>
        <taxon>Dikarya</taxon>
        <taxon>Basidiomycota</taxon>
        <taxon>Agaricomycotina</taxon>
        <taxon>Agaricomycetes</taxon>
        <taxon>Agaricomycetidae</taxon>
        <taxon>Boletales</taxon>
        <taxon>Suillineae</taxon>
        <taxon>Suillaceae</taxon>
        <taxon>Suillus</taxon>
    </lineage>
</organism>
<reference evidence="3" key="1">
    <citation type="journal article" date="2020" name="New Phytol.">
        <title>Comparative genomics reveals dynamic genome evolution in host specialist ectomycorrhizal fungi.</title>
        <authorList>
            <person name="Lofgren L.A."/>
            <person name="Nguyen N.H."/>
            <person name="Vilgalys R."/>
            <person name="Ruytinx J."/>
            <person name="Liao H.L."/>
            <person name="Branco S."/>
            <person name="Kuo A."/>
            <person name="LaButti K."/>
            <person name="Lipzen A."/>
            <person name="Andreopoulos W."/>
            <person name="Pangilinan J."/>
            <person name="Riley R."/>
            <person name="Hundley H."/>
            <person name="Na H."/>
            <person name="Barry K."/>
            <person name="Grigoriev I.V."/>
            <person name="Stajich J.E."/>
            <person name="Kennedy P.G."/>
        </authorList>
    </citation>
    <scope>NUCLEOTIDE SEQUENCE</scope>
    <source>
        <strain evidence="3">FC423</strain>
    </source>
</reference>
<keyword evidence="1" id="KW-0175">Coiled coil</keyword>
<feature type="region of interest" description="Disordered" evidence="2">
    <location>
        <begin position="286"/>
        <end position="314"/>
    </location>
</feature>
<evidence type="ECO:0000256" key="1">
    <source>
        <dbReference type="SAM" id="Coils"/>
    </source>
</evidence>
<dbReference type="RefSeq" id="XP_041292392.1">
    <property type="nucleotide sequence ID" value="XM_041441564.1"/>
</dbReference>
<gene>
    <name evidence="3" type="ORF">F5147DRAFT_774108</name>
</gene>
<sequence>MSRLMSFFSSDDAVPEAIESHPLNELHPTTAHTYPPAGGTLASPVISSSKECPMELDNPWQSVHRVRDDDEQRPNKVFLKEVDQSFKLHEDVRKLHFSNHNLLLQETQHAGACSLTSLTFTLNSFQVTSNVCESDMQSAIAQYQQQNQSLQHDNANALASLDQNHHKEVAELQSNMALGLHKAQNEGHAEIEHLLAEKEVQFEREMRLARDRFLADNEAELTRLDAKYSSKINLLDISDSSSECDADEELQMDSSMPLTSLLGDVLIRNTTVGMLAKALAKVLQNSQTTSPWGPRSGRKQPKPPVESFTDTQRRDNKANVRELFKIAFHATKDEEYMLHVLASRKAILSFTHGTGPGPDPLAMQWDMATTHRSEWNQKVIDLLCTQYTTLQAINQWSRRSPQSIKDDIIMKFSQCCRCWRKAQPLSLSNGTHETMQQVGDRLVDQTNERLRLARVITRRATKFETRKKVTLTLLSDRNATGKDDKAVWAYLQSIVENLGKDGMSSDESEHEDGDLQVFHQKSMPWRADFSHKMQIIDQQRLTGASIFTPRGNKPAKHLRNTNWESSRIATEGLPRAFYNPSWLADQHPSFTVSKKKFQRMEIIVAR</sequence>
<proteinExistence type="predicted"/>
<evidence type="ECO:0000313" key="4">
    <source>
        <dbReference type="Proteomes" id="UP000823399"/>
    </source>
</evidence>
<dbReference type="Proteomes" id="UP000823399">
    <property type="component" value="Unassembled WGS sequence"/>
</dbReference>